<dbReference type="OrthoDB" id="3336932at2"/>
<dbReference type="Pfam" id="PF00144">
    <property type="entry name" value="Beta-lactamase"/>
    <property type="match status" value="1"/>
</dbReference>
<dbReference type="STRING" id="136857.CTEST_09375"/>
<organism evidence="2 3">
    <name type="scientific">Corynebacterium testudinoris</name>
    <dbReference type="NCBI Taxonomy" id="136857"/>
    <lineage>
        <taxon>Bacteria</taxon>
        <taxon>Bacillati</taxon>
        <taxon>Actinomycetota</taxon>
        <taxon>Actinomycetes</taxon>
        <taxon>Mycobacteriales</taxon>
        <taxon>Corynebacteriaceae</taxon>
        <taxon>Corynebacterium</taxon>
    </lineage>
</organism>
<dbReference type="Proteomes" id="UP000035540">
    <property type="component" value="Chromosome"/>
</dbReference>
<protein>
    <submittedName>
        <fullName evidence="2">Penicillin-binding protein, beta-lactamase class C</fullName>
    </submittedName>
</protein>
<dbReference type="Gene3D" id="3.40.710.10">
    <property type="entry name" value="DD-peptidase/beta-lactamase superfamily"/>
    <property type="match status" value="1"/>
</dbReference>
<dbReference type="KEGG" id="cted:CTEST_09375"/>
<gene>
    <name evidence="2" type="primary">bla</name>
    <name evidence="2" type="ORF">CTEST_09375</name>
</gene>
<dbReference type="PANTHER" id="PTHR43283:SF15">
    <property type="entry name" value="CONSERVED PROTEIN"/>
    <property type="match status" value="1"/>
</dbReference>
<dbReference type="RefSeq" id="WP_047253500.1">
    <property type="nucleotide sequence ID" value="NZ_CP011545.1"/>
</dbReference>
<evidence type="ECO:0000313" key="2">
    <source>
        <dbReference type="EMBL" id="AKK09302.1"/>
    </source>
</evidence>
<proteinExistence type="predicted"/>
<reference evidence="2 3" key="1">
    <citation type="journal article" date="2015" name="Genome Announc.">
        <title>Complete Genome Sequence of the Type Strain Corynebacterium testudinoris DSM 44614, Recovered from Necrotic Lesions in the Mouth of a Tortoise.</title>
        <authorList>
            <person name="Ruckert C."/>
            <person name="Kriete M."/>
            <person name="Jaenicke S."/>
            <person name="Winkler A."/>
            <person name="Tauch A."/>
        </authorList>
    </citation>
    <scope>NUCLEOTIDE SEQUENCE [LARGE SCALE GENOMIC DNA]</scope>
    <source>
        <strain evidence="2 3">DSM 44614</strain>
    </source>
</reference>
<dbReference type="InterPro" id="IPR001466">
    <property type="entry name" value="Beta-lactam-related"/>
</dbReference>
<name>A0A0G3HDU1_9CORY</name>
<dbReference type="InterPro" id="IPR050789">
    <property type="entry name" value="Diverse_Enzym_Activities"/>
</dbReference>
<feature type="domain" description="Beta-lactamase-related" evidence="1">
    <location>
        <begin position="32"/>
        <end position="249"/>
    </location>
</feature>
<dbReference type="InterPro" id="IPR012338">
    <property type="entry name" value="Beta-lactam/transpept-like"/>
</dbReference>
<dbReference type="AlphaFoldDB" id="A0A0G3HDU1"/>
<sequence length="270" mass="29486">MSALELLKDWPVDNVAAAVIDGDDINRVGDLGKVFELASVTKPLSAYGFLMAIEEGIFELDTPLGPEGSTVRHLLSHASGVGFRAEDRVRPVGQRRVYSNYGFELLADAVASAAGMSFADYLREGVMEPLGMQWTRLRGSAGWQAEGTAHDLITFLLELMHPTLLHPSTMAEATSIQFPELNGIIPGYGMMKPCPFGLGFEIKGDKDPHWTGPSMPADTFGHFGQSGTYLWVAPGTGRAMVALTDRPFGEWAKPLWSETNEAIWQELERS</sequence>
<evidence type="ECO:0000259" key="1">
    <source>
        <dbReference type="Pfam" id="PF00144"/>
    </source>
</evidence>
<dbReference type="PANTHER" id="PTHR43283">
    <property type="entry name" value="BETA-LACTAMASE-RELATED"/>
    <property type="match status" value="1"/>
</dbReference>
<reference evidence="3" key="2">
    <citation type="submission" date="2015-05" db="EMBL/GenBank/DDBJ databases">
        <title>Complete genome sequence of Corynebacterium testudinoris DSM 44614, recovered from necrotic lesions in the mouth of a tortoise.</title>
        <authorList>
            <person name="Ruckert C."/>
            <person name="Albersmeier A."/>
            <person name="Winkler A."/>
            <person name="Tauch A."/>
        </authorList>
    </citation>
    <scope>NUCLEOTIDE SEQUENCE [LARGE SCALE GENOMIC DNA]</scope>
    <source>
        <strain evidence="3">DSM 44614</strain>
    </source>
</reference>
<keyword evidence="3" id="KW-1185">Reference proteome</keyword>
<dbReference type="SUPFAM" id="SSF56601">
    <property type="entry name" value="beta-lactamase/transpeptidase-like"/>
    <property type="match status" value="1"/>
</dbReference>
<dbReference type="EMBL" id="CP011545">
    <property type="protein sequence ID" value="AKK09302.1"/>
    <property type="molecule type" value="Genomic_DNA"/>
</dbReference>
<accession>A0A0G3HDU1</accession>
<evidence type="ECO:0000313" key="3">
    <source>
        <dbReference type="Proteomes" id="UP000035540"/>
    </source>
</evidence>
<dbReference type="PATRIC" id="fig|136857.5.peg.1862"/>